<feature type="compositionally biased region" description="Basic and acidic residues" evidence="1">
    <location>
        <begin position="20"/>
        <end position="30"/>
    </location>
</feature>
<feature type="region of interest" description="Disordered" evidence="1">
    <location>
        <begin position="339"/>
        <end position="358"/>
    </location>
</feature>
<name>A0A3P7PCZ7_DIBLA</name>
<keyword evidence="2" id="KW-1133">Transmembrane helix</keyword>
<keyword evidence="2" id="KW-0472">Membrane</keyword>
<feature type="transmembrane region" description="Helical" evidence="2">
    <location>
        <begin position="163"/>
        <end position="182"/>
    </location>
</feature>
<gene>
    <name evidence="3" type="ORF">DILT_LOCUS18337</name>
</gene>
<dbReference type="Proteomes" id="UP000281553">
    <property type="component" value="Unassembled WGS sequence"/>
</dbReference>
<protein>
    <submittedName>
        <fullName evidence="3">Uncharacterized protein</fullName>
    </submittedName>
</protein>
<proteinExistence type="predicted"/>
<evidence type="ECO:0000313" key="3">
    <source>
        <dbReference type="EMBL" id="VDN40771.1"/>
    </source>
</evidence>
<sequence>MATPPPEVHNKLDSTSTSKSSDHATIRSNERISVPQKPPPTVMKPSFAMAPVNRSIMLGNPSMYSGRSMSMVREEGSHLTTNAYDRLMAMNRSNDVDFGLPEVPGPGTYGMEPKKASNPAARMNAAKFKCIVFSTLAVLLIFMELLFIITTNDCEQRATLSKTVAGLAILIIILEWVRAWLLQETSPMMVSKLYRSTVHDTNTDMEVALIYVEPPQQEETSPNSLYTKSPETAPRSQIPRLVMKEPTYGEVPYEYAEGAAAVLGVLKGKSQKGGEDKCSNTVTYPMINLGLAAIRILIFIASPMFRGICALCAGQPVEETPLVVKTQNTEFINELTNPPVAQKKYSSQQRKGTSTEEL</sequence>
<dbReference type="EMBL" id="UYRU01099522">
    <property type="protein sequence ID" value="VDN40771.1"/>
    <property type="molecule type" value="Genomic_DNA"/>
</dbReference>
<keyword evidence="2" id="KW-0812">Transmembrane</keyword>
<organism evidence="3 4">
    <name type="scientific">Dibothriocephalus latus</name>
    <name type="common">Fish tapeworm</name>
    <name type="synonym">Diphyllobothrium latum</name>
    <dbReference type="NCBI Taxonomy" id="60516"/>
    <lineage>
        <taxon>Eukaryota</taxon>
        <taxon>Metazoa</taxon>
        <taxon>Spiralia</taxon>
        <taxon>Lophotrochozoa</taxon>
        <taxon>Platyhelminthes</taxon>
        <taxon>Cestoda</taxon>
        <taxon>Eucestoda</taxon>
        <taxon>Diphyllobothriidea</taxon>
        <taxon>Diphyllobothriidae</taxon>
        <taxon>Dibothriocephalus</taxon>
    </lineage>
</organism>
<dbReference type="AlphaFoldDB" id="A0A3P7PCZ7"/>
<dbReference type="OrthoDB" id="10339366at2759"/>
<evidence type="ECO:0000313" key="4">
    <source>
        <dbReference type="Proteomes" id="UP000281553"/>
    </source>
</evidence>
<evidence type="ECO:0000256" key="2">
    <source>
        <dbReference type="SAM" id="Phobius"/>
    </source>
</evidence>
<feature type="transmembrane region" description="Helical" evidence="2">
    <location>
        <begin position="130"/>
        <end position="151"/>
    </location>
</feature>
<reference evidence="3 4" key="1">
    <citation type="submission" date="2018-11" db="EMBL/GenBank/DDBJ databases">
        <authorList>
            <consortium name="Pathogen Informatics"/>
        </authorList>
    </citation>
    <scope>NUCLEOTIDE SEQUENCE [LARGE SCALE GENOMIC DNA]</scope>
</reference>
<accession>A0A3P7PCZ7</accession>
<evidence type="ECO:0000256" key="1">
    <source>
        <dbReference type="SAM" id="MobiDB-lite"/>
    </source>
</evidence>
<keyword evidence="4" id="KW-1185">Reference proteome</keyword>
<feature type="region of interest" description="Disordered" evidence="1">
    <location>
        <begin position="1"/>
        <end position="42"/>
    </location>
</feature>